<name>A0A9Q4Q4Q6_9EURY</name>
<dbReference type="Proteomes" id="UP001154061">
    <property type="component" value="Unassembled WGS sequence"/>
</dbReference>
<comment type="caution">
    <text evidence="2">The sequence shown here is derived from an EMBL/GenBank/DDBJ whole genome shotgun (WGS) entry which is preliminary data.</text>
</comment>
<reference evidence="2" key="1">
    <citation type="submission" date="2022-06" db="EMBL/GenBank/DDBJ databases">
        <title>Natrinema sp. a new haloarchaeum isolate from saline soil.</title>
        <authorList>
            <person name="Strakova D."/>
            <person name="Galisteo C."/>
            <person name="Sanchez-Porro C."/>
            <person name="Ventosa A."/>
        </authorList>
    </citation>
    <scope>NUCLEOTIDE SEQUENCE</scope>
    <source>
        <strain evidence="2">S1CR25-10</strain>
    </source>
</reference>
<evidence type="ECO:0000256" key="1">
    <source>
        <dbReference type="SAM" id="Phobius"/>
    </source>
</evidence>
<evidence type="ECO:0000313" key="3">
    <source>
        <dbReference type="Proteomes" id="UP001154061"/>
    </source>
</evidence>
<proteinExistence type="predicted"/>
<accession>A0A9Q4Q4Q6</accession>
<dbReference type="RefSeq" id="WP_277523475.1">
    <property type="nucleotide sequence ID" value="NZ_JAMQOT010000007.1"/>
</dbReference>
<organism evidence="2 3">
    <name type="scientific">Natrinema salsiterrestre</name>
    <dbReference type="NCBI Taxonomy" id="2950540"/>
    <lineage>
        <taxon>Archaea</taxon>
        <taxon>Methanobacteriati</taxon>
        <taxon>Methanobacteriota</taxon>
        <taxon>Stenosarchaea group</taxon>
        <taxon>Halobacteria</taxon>
        <taxon>Halobacteriales</taxon>
        <taxon>Natrialbaceae</taxon>
        <taxon>Natrinema</taxon>
    </lineage>
</organism>
<keyword evidence="1" id="KW-0472">Membrane</keyword>
<dbReference type="AlphaFoldDB" id="A0A9Q4Q4Q6"/>
<keyword evidence="3" id="KW-1185">Reference proteome</keyword>
<keyword evidence="1" id="KW-1133">Transmembrane helix</keyword>
<protein>
    <submittedName>
        <fullName evidence="2">Uncharacterized protein</fullName>
    </submittedName>
</protein>
<sequence length="48" mass="5395">MYIDLREKVVALLVGVMFVVGALALFSWAVAFFVFLVMVPFYVKILPA</sequence>
<evidence type="ECO:0000313" key="2">
    <source>
        <dbReference type="EMBL" id="MDF9747453.1"/>
    </source>
</evidence>
<gene>
    <name evidence="2" type="ORF">NDI89_17855</name>
</gene>
<feature type="transmembrane region" description="Helical" evidence="1">
    <location>
        <begin position="12"/>
        <end position="43"/>
    </location>
</feature>
<dbReference type="EMBL" id="JAMQOT010000007">
    <property type="protein sequence ID" value="MDF9747453.1"/>
    <property type="molecule type" value="Genomic_DNA"/>
</dbReference>
<keyword evidence="1" id="KW-0812">Transmembrane</keyword>